<evidence type="ECO:0000313" key="3">
    <source>
        <dbReference type="Proteomes" id="UP000199337"/>
    </source>
</evidence>
<dbReference type="Pfam" id="PF01243">
    <property type="entry name" value="PNPOx_N"/>
    <property type="match status" value="1"/>
</dbReference>
<protein>
    <recommendedName>
        <fullName evidence="1">Pyridoxamine 5'-phosphate oxidase N-terminal domain-containing protein</fullName>
    </recommendedName>
</protein>
<dbReference type="OrthoDB" id="1954731at2"/>
<name>A0A1I2V0S3_9FIRM</name>
<organism evidence="2 3">
    <name type="scientific">Desulfotruncus arcticus DSM 17038</name>
    <dbReference type="NCBI Taxonomy" id="1121424"/>
    <lineage>
        <taxon>Bacteria</taxon>
        <taxon>Bacillati</taxon>
        <taxon>Bacillota</taxon>
        <taxon>Clostridia</taxon>
        <taxon>Eubacteriales</taxon>
        <taxon>Desulfallaceae</taxon>
        <taxon>Desulfotruncus</taxon>
    </lineage>
</organism>
<dbReference type="STRING" id="341036.SAMN05660649_02829"/>
<sequence length="109" mass="11628">MGSSCCGCNAVLTPEIKEVITQSAFIPVTTLSGDGQPHLIVVGKVKEIRGENTLVLGVYKMEKTRQNLTETGVMQVVAVSGKQGYRFSGQARAEGDEVIFTVKKVAALL</sequence>
<accession>A0A1I2V0S3</accession>
<dbReference type="EMBL" id="FOOX01000010">
    <property type="protein sequence ID" value="SFG82753.1"/>
    <property type="molecule type" value="Genomic_DNA"/>
</dbReference>
<keyword evidence="3" id="KW-1185">Reference proteome</keyword>
<dbReference type="RefSeq" id="WP_092472033.1">
    <property type="nucleotide sequence ID" value="NZ_FOOX01000010.1"/>
</dbReference>
<dbReference type="Gene3D" id="2.30.110.10">
    <property type="entry name" value="Electron Transport, Fmn-binding Protein, Chain A"/>
    <property type="match status" value="1"/>
</dbReference>
<dbReference type="Proteomes" id="UP000199337">
    <property type="component" value="Unassembled WGS sequence"/>
</dbReference>
<dbReference type="InterPro" id="IPR011576">
    <property type="entry name" value="Pyridox_Oxase_N"/>
</dbReference>
<evidence type="ECO:0000259" key="1">
    <source>
        <dbReference type="Pfam" id="PF01243"/>
    </source>
</evidence>
<feature type="domain" description="Pyridoxamine 5'-phosphate oxidase N-terminal" evidence="1">
    <location>
        <begin position="12"/>
        <end position="97"/>
    </location>
</feature>
<dbReference type="SUPFAM" id="SSF50475">
    <property type="entry name" value="FMN-binding split barrel"/>
    <property type="match status" value="1"/>
</dbReference>
<proteinExistence type="predicted"/>
<evidence type="ECO:0000313" key="2">
    <source>
        <dbReference type="EMBL" id="SFG82753.1"/>
    </source>
</evidence>
<dbReference type="InterPro" id="IPR012349">
    <property type="entry name" value="Split_barrel_FMN-bd"/>
</dbReference>
<gene>
    <name evidence="2" type="ORF">SAMN05660649_02829</name>
</gene>
<reference evidence="3" key="1">
    <citation type="submission" date="2016-10" db="EMBL/GenBank/DDBJ databases">
        <authorList>
            <person name="Varghese N."/>
            <person name="Submissions S."/>
        </authorList>
    </citation>
    <scope>NUCLEOTIDE SEQUENCE [LARGE SCALE GENOMIC DNA]</scope>
    <source>
        <strain evidence="3">DSM 17038</strain>
    </source>
</reference>
<dbReference type="AlphaFoldDB" id="A0A1I2V0S3"/>